<evidence type="ECO:0000313" key="2">
    <source>
        <dbReference type="Proteomes" id="UP000214646"/>
    </source>
</evidence>
<dbReference type="AlphaFoldDB" id="A0A225E755"/>
<protein>
    <submittedName>
        <fullName evidence="1">Uncharacterized protein</fullName>
    </submittedName>
</protein>
<dbReference type="EMBL" id="NIDE01000003">
    <property type="protein sequence ID" value="OWK44495.1"/>
    <property type="molecule type" value="Genomic_DNA"/>
</dbReference>
<evidence type="ECO:0000313" key="1">
    <source>
        <dbReference type="EMBL" id="OWK44495.1"/>
    </source>
</evidence>
<organism evidence="1 2">
    <name type="scientific">Fimbriiglobus ruber</name>
    <dbReference type="NCBI Taxonomy" id="1908690"/>
    <lineage>
        <taxon>Bacteria</taxon>
        <taxon>Pseudomonadati</taxon>
        <taxon>Planctomycetota</taxon>
        <taxon>Planctomycetia</taxon>
        <taxon>Gemmatales</taxon>
        <taxon>Gemmataceae</taxon>
        <taxon>Fimbriiglobus</taxon>
    </lineage>
</organism>
<reference evidence="2" key="1">
    <citation type="submission" date="2017-06" db="EMBL/GenBank/DDBJ databases">
        <title>Genome analysis of Fimbriiglobus ruber SP5, the first member of the order Planctomycetales with confirmed chitinolytic capability.</title>
        <authorList>
            <person name="Ravin N.V."/>
            <person name="Rakitin A.L."/>
            <person name="Ivanova A.A."/>
            <person name="Beletsky A.V."/>
            <person name="Kulichevskaya I.S."/>
            <person name="Mardanov A.V."/>
            <person name="Dedysh S.N."/>
        </authorList>
    </citation>
    <scope>NUCLEOTIDE SEQUENCE [LARGE SCALE GENOMIC DNA]</scope>
    <source>
        <strain evidence="2">SP5</strain>
    </source>
</reference>
<name>A0A225E755_9BACT</name>
<comment type="caution">
    <text evidence="1">The sequence shown here is derived from an EMBL/GenBank/DDBJ whole genome shotgun (WGS) entry which is preliminary data.</text>
</comment>
<accession>A0A225E755</accession>
<dbReference type="Proteomes" id="UP000214646">
    <property type="component" value="Unassembled WGS sequence"/>
</dbReference>
<keyword evidence="2" id="KW-1185">Reference proteome</keyword>
<dbReference type="RefSeq" id="WP_161967336.1">
    <property type="nucleotide sequence ID" value="NZ_NIDE01000003.1"/>
</dbReference>
<sequence length="52" mass="5750">MPARTPFPQKKSADIRTNSIRVIDPHTGEAYVTAETALLFHPVTPFRSGVRA</sequence>
<proteinExistence type="predicted"/>
<gene>
    <name evidence="1" type="ORF">FRUB_02427</name>
</gene>